<name>A0ABW3U8D5_9GAMM</name>
<evidence type="ECO:0000256" key="1">
    <source>
        <dbReference type="SAM" id="Phobius"/>
    </source>
</evidence>
<accession>A0ABW3U8D5</accession>
<protein>
    <recommendedName>
        <fullName evidence="4">DUF1772 domain-containing protein</fullName>
    </recommendedName>
</protein>
<proteinExistence type="predicted"/>
<feature type="transmembrane region" description="Helical" evidence="1">
    <location>
        <begin position="32"/>
        <end position="55"/>
    </location>
</feature>
<dbReference type="EMBL" id="JBHTLR010000004">
    <property type="protein sequence ID" value="MFD1215710.1"/>
    <property type="molecule type" value="Genomic_DNA"/>
</dbReference>
<keyword evidence="1" id="KW-0472">Membrane</keyword>
<dbReference type="RefSeq" id="WP_230437556.1">
    <property type="nucleotide sequence ID" value="NZ_CP087715.1"/>
</dbReference>
<keyword evidence="1" id="KW-0812">Transmembrane</keyword>
<evidence type="ECO:0008006" key="4">
    <source>
        <dbReference type="Google" id="ProtNLM"/>
    </source>
</evidence>
<sequence length="143" mass="15725">MMAALGFLSASIAASAIYTFWAVSGDLALYARVFPVVFVAALLQSFLFAGPAYLWLKAKGNLRLMPIMGAAVLCAVLPWAVLHLMSGLDHQYLRSGSRILIEDGHLTIHWWRRFFINLAKLAFCGAVAAVVFKVVIDNKKLNL</sequence>
<gene>
    <name evidence="2" type="ORF">ACFQ2X_03795</name>
</gene>
<feature type="transmembrane region" description="Helical" evidence="1">
    <location>
        <begin position="67"/>
        <end position="85"/>
    </location>
</feature>
<evidence type="ECO:0000313" key="2">
    <source>
        <dbReference type="EMBL" id="MFD1215710.1"/>
    </source>
</evidence>
<reference evidence="3" key="1">
    <citation type="journal article" date="2019" name="Int. J. Syst. Evol. Microbiol.">
        <title>The Global Catalogue of Microorganisms (GCM) 10K type strain sequencing project: providing services to taxonomists for standard genome sequencing and annotation.</title>
        <authorList>
            <consortium name="The Broad Institute Genomics Platform"/>
            <consortium name="The Broad Institute Genome Sequencing Center for Infectious Disease"/>
            <person name="Wu L."/>
            <person name="Ma J."/>
        </authorList>
    </citation>
    <scope>NUCLEOTIDE SEQUENCE [LARGE SCALE GENOMIC DNA]</scope>
    <source>
        <strain evidence="3">CCUG 54356</strain>
    </source>
</reference>
<keyword evidence="3" id="KW-1185">Reference proteome</keyword>
<evidence type="ECO:0000313" key="3">
    <source>
        <dbReference type="Proteomes" id="UP001597264"/>
    </source>
</evidence>
<feature type="transmembrane region" description="Helical" evidence="1">
    <location>
        <begin position="114"/>
        <end position="136"/>
    </location>
</feature>
<keyword evidence="1" id="KW-1133">Transmembrane helix</keyword>
<organism evidence="2 3">
    <name type="scientific">Microbulbifer celer</name>
    <dbReference type="NCBI Taxonomy" id="435905"/>
    <lineage>
        <taxon>Bacteria</taxon>
        <taxon>Pseudomonadati</taxon>
        <taxon>Pseudomonadota</taxon>
        <taxon>Gammaproteobacteria</taxon>
        <taxon>Cellvibrionales</taxon>
        <taxon>Microbulbiferaceae</taxon>
        <taxon>Microbulbifer</taxon>
    </lineage>
</organism>
<comment type="caution">
    <text evidence="2">The sequence shown here is derived from an EMBL/GenBank/DDBJ whole genome shotgun (WGS) entry which is preliminary data.</text>
</comment>
<dbReference type="Proteomes" id="UP001597264">
    <property type="component" value="Unassembled WGS sequence"/>
</dbReference>